<dbReference type="SUPFAM" id="SSF103473">
    <property type="entry name" value="MFS general substrate transporter"/>
    <property type="match status" value="1"/>
</dbReference>
<dbReference type="Gene3D" id="1.20.1250.20">
    <property type="entry name" value="MFS general substrate transporter like domains"/>
    <property type="match status" value="1"/>
</dbReference>
<evidence type="ECO:0000256" key="3">
    <source>
        <dbReference type="ARBA" id="ARBA00022989"/>
    </source>
</evidence>
<keyword evidence="2 6" id="KW-0812">Transmembrane</keyword>
<feature type="compositionally biased region" description="Polar residues" evidence="5">
    <location>
        <begin position="418"/>
        <end position="427"/>
    </location>
</feature>
<dbReference type="GO" id="GO:0022857">
    <property type="term" value="F:transmembrane transporter activity"/>
    <property type="evidence" value="ECO:0007669"/>
    <property type="project" value="InterPro"/>
</dbReference>
<dbReference type="InterPro" id="IPR051617">
    <property type="entry name" value="UNC-93-like_regulator"/>
</dbReference>
<evidence type="ECO:0000313" key="8">
    <source>
        <dbReference type="Proteomes" id="UP000785679"/>
    </source>
</evidence>
<feature type="transmembrane region" description="Helical" evidence="6">
    <location>
        <begin position="181"/>
        <end position="202"/>
    </location>
</feature>
<name>A0A8J8NS94_HALGN</name>
<dbReference type="PANTHER" id="PTHR23294">
    <property type="entry name" value="ET TRANSLATION PRODUCT-RELATED"/>
    <property type="match status" value="1"/>
</dbReference>
<dbReference type="AlphaFoldDB" id="A0A8J8NS94"/>
<feature type="transmembrane region" description="Helical" evidence="6">
    <location>
        <begin position="12"/>
        <end position="36"/>
    </location>
</feature>
<feature type="region of interest" description="Disordered" evidence="5">
    <location>
        <begin position="335"/>
        <end position="354"/>
    </location>
</feature>
<evidence type="ECO:0000256" key="6">
    <source>
        <dbReference type="SAM" id="Phobius"/>
    </source>
</evidence>
<feature type="compositionally biased region" description="Low complexity" evidence="5">
    <location>
        <begin position="344"/>
        <end position="354"/>
    </location>
</feature>
<feature type="region of interest" description="Disordered" evidence="5">
    <location>
        <begin position="384"/>
        <end position="427"/>
    </location>
</feature>
<dbReference type="PANTHER" id="PTHR23294:SF0">
    <property type="entry name" value="UNC93-LIKE PROTEIN MFSD11"/>
    <property type="match status" value="1"/>
</dbReference>
<reference evidence="7" key="1">
    <citation type="submission" date="2019-06" db="EMBL/GenBank/DDBJ databases">
        <authorList>
            <person name="Zheng W."/>
        </authorList>
    </citation>
    <scope>NUCLEOTIDE SEQUENCE</scope>
    <source>
        <strain evidence="7">QDHG01</strain>
    </source>
</reference>
<proteinExistence type="predicted"/>
<feature type="region of interest" description="Disordered" evidence="5">
    <location>
        <begin position="81"/>
        <end position="108"/>
    </location>
</feature>
<dbReference type="InterPro" id="IPR011701">
    <property type="entry name" value="MFS"/>
</dbReference>
<protein>
    <recommendedName>
        <fullName evidence="9">Major facilitator superfamily protein</fullName>
    </recommendedName>
</protein>
<dbReference type="Proteomes" id="UP000785679">
    <property type="component" value="Unassembled WGS sequence"/>
</dbReference>
<feature type="compositionally biased region" description="Basic and acidic residues" evidence="5">
    <location>
        <begin position="399"/>
        <end position="413"/>
    </location>
</feature>
<accession>A0A8J8NS94</accession>
<dbReference type="GO" id="GO:0016020">
    <property type="term" value="C:membrane"/>
    <property type="evidence" value="ECO:0007669"/>
    <property type="project" value="UniProtKB-SubCell"/>
</dbReference>
<feature type="transmembrane region" description="Helical" evidence="6">
    <location>
        <begin position="300"/>
        <end position="319"/>
    </location>
</feature>
<evidence type="ECO:0000256" key="2">
    <source>
        <dbReference type="ARBA" id="ARBA00022692"/>
    </source>
</evidence>
<evidence type="ECO:0000256" key="1">
    <source>
        <dbReference type="ARBA" id="ARBA00004141"/>
    </source>
</evidence>
<feature type="transmembrane region" description="Helical" evidence="6">
    <location>
        <begin position="136"/>
        <end position="155"/>
    </location>
</feature>
<evidence type="ECO:0000256" key="5">
    <source>
        <dbReference type="SAM" id="MobiDB-lite"/>
    </source>
</evidence>
<gene>
    <name evidence="7" type="ORF">FGO68_gene460</name>
</gene>
<feature type="transmembrane region" description="Helical" evidence="6">
    <location>
        <begin position="42"/>
        <end position="62"/>
    </location>
</feature>
<dbReference type="EMBL" id="RRYP01007253">
    <property type="protein sequence ID" value="TNV80637.1"/>
    <property type="molecule type" value="Genomic_DNA"/>
</dbReference>
<evidence type="ECO:0008006" key="9">
    <source>
        <dbReference type="Google" id="ProtNLM"/>
    </source>
</evidence>
<dbReference type="OrthoDB" id="196103at2759"/>
<dbReference type="InterPro" id="IPR036259">
    <property type="entry name" value="MFS_trans_sf"/>
</dbReference>
<keyword evidence="4 6" id="KW-0472">Membrane</keyword>
<keyword evidence="3 6" id="KW-1133">Transmembrane helix</keyword>
<keyword evidence="8" id="KW-1185">Reference proteome</keyword>
<dbReference type="Pfam" id="PF07690">
    <property type="entry name" value="MFS_1"/>
    <property type="match status" value="1"/>
</dbReference>
<organism evidence="7 8">
    <name type="scientific">Halteria grandinella</name>
    <dbReference type="NCBI Taxonomy" id="5974"/>
    <lineage>
        <taxon>Eukaryota</taxon>
        <taxon>Sar</taxon>
        <taxon>Alveolata</taxon>
        <taxon>Ciliophora</taxon>
        <taxon>Intramacronucleata</taxon>
        <taxon>Spirotrichea</taxon>
        <taxon>Stichotrichia</taxon>
        <taxon>Sporadotrichida</taxon>
        <taxon>Halteriidae</taxon>
        <taxon>Halteria</taxon>
    </lineage>
</organism>
<feature type="transmembrane region" description="Helical" evidence="6">
    <location>
        <begin position="209"/>
        <end position="231"/>
    </location>
</feature>
<sequence length="427" mass="47871">MSDCATEETKGFFFSYFWAFYMSSQVFGSLIAVYCLNTMNQTSLFCIMAVISLIASTSSFFLRKPTVDELSATTRQSTLHNQSVTQQDNVSERQARTPPTNSEEVFQPAKSSMREELKSLLFMGLSTRMRRFLPQLFWTGISIAFYSSALTPMITDTISTITDSDGQLIVDQSDFKLQKSMIAMVVFGIGEVCGCIFIGQLIDNHGSKLVAVVNVVIIVIMTFVTLAFLGINQFNLLAFLMTFLWGVQDATVNTHCFEICGFEFDNNTEPYSLFNLAQALGVFIFQIIESTIDSRIKYIVYSSFIGLFGIYSCGVTYFFEYRSYKDQENPNLTQAASTRVSLPTQSHHQQSSRQQRTIIIEMPDLDDDFSSGLGVGQMRQTAYGQIEEELASPQTMGESEPRSDESKQHKREIMLQLSGGSSNAPQV</sequence>
<comment type="subcellular location">
    <subcellularLocation>
        <location evidence="1">Membrane</location>
        <topology evidence="1">Multi-pass membrane protein</topology>
    </subcellularLocation>
</comment>
<evidence type="ECO:0000313" key="7">
    <source>
        <dbReference type="EMBL" id="TNV80637.1"/>
    </source>
</evidence>
<evidence type="ECO:0000256" key="4">
    <source>
        <dbReference type="ARBA" id="ARBA00023136"/>
    </source>
</evidence>
<comment type="caution">
    <text evidence="7">The sequence shown here is derived from an EMBL/GenBank/DDBJ whole genome shotgun (WGS) entry which is preliminary data.</text>
</comment>